<keyword evidence="5" id="KW-1133">Transmembrane helix</keyword>
<evidence type="ECO:0000256" key="4">
    <source>
        <dbReference type="SAM" id="MobiDB-lite"/>
    </source>
</evidence>
<organism evidence="6 7">
    <name type="scientific">Leucobacter viscericola</name>
    <dbReference type="NCBI Taxonomy" id="2714935"/>
    <lineage>
        <taxon>Bacteria</taxon>
        <taxon>Bacillati</taxon>
        <taxon>Actinomycetota</taxon>
        <taxon>Actinomycetes</taxon>
        <taxon>Micrococcales</taxon>
        <taxon>Microbacteriaceae</taxon>
        <taxon>Leucobacter</taxon>
    </lineage>
</organism>
<dbReference type="InterPro" id="IPR032675">
    <property type="entry name" value="LRR_dom_sf"/>
</dbReference>
<evidence type="ECO:0000256" key="1">
    <source>
        <dbReference type="ARBA" id="ARBA00004196"/>
    </source>
</evidence>
<evidence type="ECO:0000256" key="2">
    <source>
        <dbReference type="ARBA" id="ARBA00022614"/>
    </source>
</evidence>
<keyword evidence="2" id="KW-0433">Leucine-rich repeat</keyword>
<dbReference type="EMBL" id="CP049863">
    <property type="protein sequence ID" value="QIK62916.1"/>
    <property type="molecule type" value="Genomic_DNA"/>
</dbReference>
<dbReference type="PANTHER" id="PTHR46652:SF3">
    <property type="entry name" value="LEUCINE-RICH REPEAT-CONTAINING PROTEIN 9"/>
    <property type="match status" value="1"/>
</dbReference>
<keyword evidence="3" id="KW-0677">Repeat</keyword>
<comment type="subcellular location">
    <subcellularLocation>
        <location evidence="1">Cell envelope</location>
    </subcellularLocation>
</comment>
<evidence type="ECO:0000313" key="6">
    <source>
        <dbReference type="EMBL" id="QIK62916.1"/>
    </source>
</evidence>
<reference evidence="6 7" key="1">
    <citation type="submission" date="2020-03" db="EMBL/GenBank/DDBJ databases">
        <title>Leucobacter sp. nov., isolated from beetles.</title>
        <authorList>
            <person name="Hyun D.-W."/>
            <person name="Bae J.-W."/>
        </authorList>
    </citation>
    <scope>NUCLEOTIDE SEQUENCE [LARGE SCALE GENOMIC DNA]</scope>
    <source>
        <strain evidence="6 7">HDW9C</strain>
    </source>
</reference>
<dbReference type="Gene3D" id="2.60.40.4270">
    <property type="entry name" value="Listeria-Bacteroides repeat domain"/>
    <property type="match status" value="4"/>
</dbReference>
<evidence type="ECO:0008006" key="8">
    <source>
        <dbReference type="Google" id="ProtNLM"/>
    </source>
</evidence>
<accession>A0A6G7XEM0</accession>
<dbReference type="InterPro" id="IPR050836">
    <property type="entry name" value="SDS22/Internalin_LRR"/>
</dbReference>
<sequence>MGIVFSGITVGSSAAMAADPTINDLFPRVSVAGQVAAALGKARTDTVTPAQLASIQSFEMRFGDLASLNELAPLTGLKSIDVRGNNLTNLDGVQNFPTLNSLVVMMNSITDVAGLSGSGLSDLAIGYNPLSTGFSSFATLSNLRTLEARSANVTDQALSQMSAATGVTAFNLSTCRDDEDAHDCGSGEYANRVTSIQPLLALHGLTGISLDGNSGLRSIAGISALPNVTAVSVGEGTQVTDFSELNYNKHTLYASRVNGKETLTYDPSAATVTYTHPYKSPANAGVPDRSPVASNTVSNSAVAKVPYNGVVSWDPSTQIATITWNTADIDGLTSIRYEHRLNAWNSTQLVWGWMDLTLVKQVPTVVEHTVTYDLAGGAGSFPAETVADGATVTAPTAVPTRDGYTFAGWKDTSGSAFDFSAAITADTTVVASWTEDVVPVVEHTVTYDLAGGAGSFPAETVADGATVTAPATVPTRDGYTFAGWKDTSGTAFDFSAAITADTTVVASWTMDVVPVVEHTVTYDLAGGAGSFPAETVADGTTVTAPTAVPTRDGYTFAGWKDTSGSAFDFSAAITADTTVVASWTKEDVPVVKHTVSYDLAGGAGSFPAETVANGLKPTQPKVLPTRSGYTFTGWKDSSGAAFDFSKAITADTTVFAGWEKVAVPPEKPKPTPPVETPNSGPPVTAEPGTNAHLAVTGGTDAPMLWWAAGASLLVGIGLISANRTARRRLTS</sequence>
<dbReference type="GO" id="GO:0030313">
    <property type="term" value="C:cell envelope"/>
    <property type="evidence" value="ECO:0007669"/>
    <property type="project" value="UniProtKB-SubCell"/>
</dbReference>
<dbReference type="NCBIfam" id="TIGR02543">
    <property type="entry name" value="List_Bact_rpt"/>
    <property type="match status" value="4"/>
</dbReference>
<keyword evidence="5" id="KW-0812">Transmembrane</keyword>
<protein>
    <recommendedName>
        <fullName evidence="8">Internalin-A</fullName>
    </recommendedName>
</protein>
<feature type="transmembrane region" description="Helical" evidence="5">
    <location>
        <begin position="703"/>
        <end position="721"/>
    </location>
</feature>
<dbReference type="SUPFAM" id="SSF52058">
    <property type="entry name" value="L domain-like"/>
    <property type="match status" value="1"/>
</dbReference>
<name>A0A6G7XEM0_9MICO</name>
<keyword evidence="7" id="KW-1185">Reference proteome</keyword>
<dbReference type="AlphaFoldDB" id="A0A6G7XEM0"/>
<evidence type="ECO:0000313" key="7">
    <source>
        <dbReference type="Proteomes" id="UP000502677"/>
    </source>
</evidence>
<dbReference type="KEGG" id="lvi:G7068_06660"/>
<dbReference type="Pfam" id="PF09479">
    <property type="entry name" value="Flg_new"/>
    <property type="match status" value="4"/>
</dbReference>
<dbReference type="InterPro" id="IPR013378">
    <property type="entry name" value="InlB-like_B-rpt"/>
</dbReference>
<proteinExistence type="predicted"/>
<keyword evidence="5" id="KW-0472">Membrane</keyword>
<dbReference type="PANTHER" id="PTHR46652">
    <property type="entry name" value="LEUCINE-RICH REPEAT AND IQ DOMAIN-CONTAINING PROTEIN 1-RELATED"/>
    <property type="match status" value="1"/>
</dbReference>
<gene>
    <name evidence="6" type="ORF">G7068_06660</name>
</gene>
<dbReference type="InterPro" id="IPR042229">
    <property type="entry name" value="Listeria/Bacterioides_rpt_sf"/>
</dbReference>
<dbReference type="RefSeq" id="WP_166290458.1">
    <property type="nucleotide sequence ID" value="NZ_CP049863.1"/>
</dbReference>
<dbReference type="Proteomes" id="UP000502677">
    <property type="component" value="Chromosome"/>
</dbReference>
<evidence type="ECO:0000256" key="5">
    <source>
        <dbReference type="SAM" id="Phobius"/>
    </source>
</evidence>
<evidence type="ECO:0000256" key="3">
    <source>
        <dbReference type="ARBA" id="ARBA00022737"/>
    </source>
</evidence>
<dbReference type="Gene3D" id="3.80.10.10">
    <property type="entry name" value="Ribonuclease Inhibitor"/>
    <property type="match status" value="1"/>
</dbReference>
<feature type="region of interest" description="Disordered" evidence="4">
    <location>
        <begin position="663"/>
        <end position="687"/>
    </location>
</feature>